<dbReference type="AlphaFoldDB" id="C9SC28"/>
<reference evidence="2" key="1">
    <citation type="journal article" date="2011" name="PLoS Pathog.">
        <title>Comparative genomics yields insights into niche adaptation of plant vascular wilt pathogens.</title>
        <authorList>
            <person name="Klosterman S.J."/>
            <person name="Subbarao K.V."/>
            <person name="Kang S."/>
            <person name="Veronese P."/>
            <person name="Gold S.E."/>
            <person name="Thomma B.P.H.J."/>
            <person name="Chen Z."/>
            <person name="Henrissat B."/>
            <person name="Lee Y.-H."/>
            <person name="Park J."/>
            <person name="Garcia-Pedrajas M.D."/>
            <person name="Barbara D.J."/>
            <person name="Anchieta A."/>
            <person name="de Jonge R."/>
            <person name="Santhanam P."/>
            <person name="Maruthachalam K."/>
            <person name="Atallah Z."/>
            <person name="Amyotte S.G."/>
            <person name="Paz Z."/>
            <person name="Inderbitzin P."/>
            <person name="Hayes R.J."/>
            <person name="Heiman D.I."/>
            <person name="Young S."/>
            <person name="Zeng Q."/>
            <person name="Engels R."/>
            <person name="Galagan J."/>
            <person name="Cuomo C.A."/>
            <person name="Dobinson K.F."/>
            <person name="Ma L.-J."/>
        </authorList>
    </citation>
    <scope>NUCLEOTIDE SEQUENCE [LARGE SCALE GENOMIC DNA]</scope>
    <source>
        <strain evidence="2">VaMs.102 / ATCC MYA-4576 / FGSC 10136</strain>
    </source>
</reference>
<dbReference type="HOGENOM" id="CLU_1856808_0_0_1"/>
<dbReference type="Proteomes" id="UP000008698">
    <property type="component" value="Unassembled WGS sequence"/>
</dbReference>
<dbReference type="eggNOG" id="ENOG502S1E7">
    <property type="taxonomic scope" value="Eukaryota"/>
</dbReference>
<sequence>MVDEDLNITEIIDWQMARTVPRREAIALSLVSADVRALCGGEVSLSTNDLALRNAVYETSEGMAHQMGDEKVRRFFWGLGLETQWAYALPLANALLQIFGIEQGWDEWKEVAIKQYGDDERLEALMRKSSGVTQSDRQ</sequence>
<accession>C9SC28</accession>
<evidence type="ECO:0000313" key="1">
    <source>
        <dbReference type="EMBL" id="EEY15912.1"/>
    </source>
</evidence>
<dbReference type="STRING" id="526221.C9SC28"/>
<dbReference type="GeneID" id="9535623"/>
<dbReference type="OrthoDB" id="5327538at2759"/>
<protein>
    <recommendedName>
        <fullName evidence="3">Aminoglycoside phosphotransferase domain-containing protein</fullName>
    </recommendedName>
</protein>
<organism evidence="2">
    <name type="scientific">Verticillium alfalfae (strain VaMs.102 / ATCC MYA-4576 / FGSC 10136)</name>
    <name type="common">Verticillium wilt of alfalfa</name>
    <name type="synonym">Verticillium albo-atrum</name>
    <dbReference type="NCBI Taxonomy" id="526221"/>
    <lineage>
        <taxon>Eukaryota</taxon>
        <taxon>Fungi</taxon>
        <taxon>Dikarya</taxon>
        <taxon>Ascomycota</taxon>
        <taxon>Pezizomycotina</taxon>
        <taxon>Sordariomycetes</taxon>
        <taxon>Hypocreomycetidae</taxon>
        <taxon>Glomerellales</taxon>
        <taxon>Plectosphaerellaceae</taxon>
        <taxon>Verticillium</taxon>
    </lineage>
</organism>
<dbReference type="EMBL" id="DS985215">
    <property type="protein sequence ID" value="EEY15912.1"/>
    <property type="molecule type" value="Genomic_DNA"/>
</dbReference>
<gene>
    <name evidence="1" type="ORF">VDBG_02021</name>
</gene>
<proteinExistence type="predicted"/>
<keyword evidence="2" id="KW-1185">Reference proteome</keyword>
<dbReference type="OMA" id="RESWTEY"/>
<evidence type="ECO:0000313" key="2">
    <source>
        <dbReference type="Proteomes" id="UP000008698"/>
    </source>
</evidence>
<evidence type="ECO:0008006" key="3">
    <source>
        <dbReference type="Google" id="ProtNLM"/>
    </source>
</evidence>
<dbReference type="RefSeq" id="XP_003007833.1">
    <property type="nucleotide sequence ID" value="XM_003007787.1"/>
</dbReference>
<dbReference type="KEGG" id="val:VDBG_02021"/>
<name>C9SC28_VERA1</name>